<evidence type="ECO:0000256" key="8">
    <source>
        <dbReference type="SAM" id="Coils"/>
    </source>
</evidence>
<feature type="compositionally biased region" description="Low complexity" evidence="9">
    <location>
        <begin position="15"/>
        <end position="25"/>
    </location>
</feature>
<dbReference type="SUPFAM" id="SSF57959">
    <property type="entry name" value="Leucine zipper domain"/>
    <property type="match status" value="1"/>
</dbReference>
<dbReference type="Proteomes" id="UP000663760">
    <property type="component" value="Chromosome 7"/>
</dbReference>
<proteinExistence type="inferred from homology"/>
<feature type="compositionally biased region" description="Low complexity" evidence="9">
    <location>
        <begin position="140"/>
        <end position="157"/>
    </location>
</feature>
<keyword evidence="5" id="KW-0804">Transcription</keyword>
<reference evidence="11" key="1">
    <citation type="submission" date="2020-02" db="EMBL/GenBank/DDBJ databases">
        <authorList>
            <person name="Scholz U."/>
            <person name="Mascher M."/>
            <person name="Fiebig A."/>
        </authorList>
    </citation>
    <scope>NUCLEOTIDE SEQUENCE</scope>
</reference>
<feature type="compositionally biased region" description="Polar residues" evidence="9">
    <location>
        <begin position="575"/>
        <end position="587"/>
    </location>
</feature>
<dbReference type="GO" id="GO:0005634">
    <property type="term" value="C:nucleus"/>
    <property type="evidence" value="ECO:0007669"/>
    <property type="project" value="UniProtKB-SubCell"/>
</dbReference>
<feature type="compositionally biased region" description="Polar residues" evidence="9">
    <location>
        <begin position="106"/>
        <end position="119"/>
    </location>
</feature>
<feature type="domain" description="BZIP" evidence="10">
    <location>
        <begin position="443"/>
        <end position="506"/>
    </location>
</feature>
<dbReference type="Gene3D" id="1.20.5.170">
    <property type="match status" value="1"/>
</dbReference>
<feature type="compositionally biased region" description="Pro residues" evidence="9">
    <location>
        <begin position="560"/>
        <end position="572"/>
    </location>
</feature>
<keyword evidence="8" id="KW-0175">Coiled coil</keyword>
<feature type="compositionally biased region" description="Low complexity" evidence="9">
    <location>
        <begin position="361"/>
        <end position="375"/>
    </location>
</feature>
<feature type="region of interest" description="Disordered" evidence="9">
    <location>
        <begin position="303"/>
        <end position="404"/>
    </location>
</feature>
<dbReference type="OrthoDB" id="1435597at2759"/>
<evidence type="ECO:0000256" key="3">
    <source>
        <dbReference type="ARBA" id="ARBA00023015"/>
    </source>
</evidence>
<dbReference type="SMART" id="SM00338">
    <property type="entry name" value="BRLZ"/>
    <property type="match status" value="1"/>
</dbReference>
<evidence type="ECO:0000259" key="10">
    <source>
        <dbReference type="PROSITE" id="PS50217"/>
    </source>
</evidence>
<dbReference type="InterPro" id="IPR046347">
    <property type="entry name" value="bZIP_sf"/>
</dbReference>
<evidence type="ECO:0000256" key="9">
    <source>
        <dbReference type="SAM" id="MobiDB-lite"/>
    </source>
</evidence>
<dbReference type="Pfam" id="PF00170">
    <property type="entry name" value="bZIP_1"/>
    <property type="match status" value="1"/>
</dbReference>
<feature type="compositionally biased region" description="Basic and acidic residues" evidence="9">
    <location>
        <begin position="588"/>
        <end position="597"/>
    </location>
</feature>
<dbReference type="PANTHER" id="PTHR13690">
    <property type="entry name" value="TRANSCRIPTION FACTOR POSF21-RELATED"/>
    <property type="match status" value="1"/>
</dbReference>
<feature type="coiled-coil region" evidence="8">
    <location>
        <begin position="461"/>
        <end position="516"/>
    </location>
</feature>
<keyword evidence="3" id="KW-0805">Transcription regulation</keyword>
<dbReference type="InterPro" id="IPR004827">
    <property type="entry name" value="bZIP"/>
</dbReference>
<feature type="compositionally biased region" description="Polar residues" evidence="9">
    <location>
        <begin position="323"/>
        <end position="335"/>
    </location>
</feature>
<evidence type="ECO:0000256" key="2">
    <source>
        <dbReference type="ARBA" id="ARBA00007163"/>
    </source>
</evidence>
<dbReference type="GO" id="GO:0003700">
    <property type="term" value="F:DNA-binding transcription factor activity"/>
    <property type="evidence" value="ECO:0007669"/>
    <property type="project" value="InterPro"/>
</dbReference>
<comment type="subcellular location">
    <subcellularLocation>
        <location evidence="1">Nucleus</location>
    </subcellularLocation>
</comment>
<protein>
    <recommendedName>
        <fullName evidence="10">BZIP domain-containing protein</fullName>
    </recommendedName>
</protein>
<dbReference type="PANTHER" id="PTHR13690:SF80">
    <property type="entry name" value="BZIP TRANSCRIPTION FACTOR FAMILY PROTEIN-RELATED"/>
    <property type="match status" value="1"/>
</dbReference>
<evidence type="ECO:0000256" key="7">
    <source>
        <dbReference type="ARBA" id="ARBA00054342"/>
    </source>
</evidence>
<evidence type="ECO:0000256" key="1">
    <source>
        <dbReference type="ARBA" id="ARBA00004123"/>
    </source>
</evidence>
<dbReference type="PROSITE" id="PS50217">
    <property type="entry name" value="BZIP"/>
    <property type="match status" value="1"/>
</dbReference>
<accession>A0A7I8KP94</accession>
<keyword evidence="12" id="KW-1185">Reference proteome</keyword>
<feature type="region of interest" description="Disordered" evidence="9">
    <location>
        <begin position="1"/>
        <end position="30"/>
    </location>
</feature>
<dbReference type="AlphaFoldDB" id="A0A7I8KP94"/>
<dbReference type="EMBL" id="LR746270">
    <property type="protein sequence ID" value="CAA7399629.1"/>
    <property type="molecule type" value="Genomic_DNA"/>
</dbReference>
<comment type="similarity">
    <text evidence="2">Belongs to the bZIP family.</text>
</comment>
<sequence length="597" mass="64643">MEGDSGNDVMQRLQSSVTASSSSQSGDYQQLSQHLLGNRFDAGQVRLSGEPLRDFQLGGFGGLRSHGVGSVLNNSSGGGNFTSAVNNKRPAGIPPSRPHIPPASPYSQIPSTSAGSPGQQFYGHGPSHARSLSQPATFFSLDSLPPLSPSPYRESPPAGTFSDSSSVDLPMEDRDINSQPGVQLPGRFSRPNSDRTAESVPPRKAHRRSHSEVPFGFFQSSFSTVVPNPSQRAQGLMEFSASPVGNMESGGSKQSVKKEPVWDRNVGNSTGGTARKPEGDADDDLINSYMNLDRFDAMIASRNDDRCDEAKTNGAESSENETEGSVNESDSSLQQLKEGGNPSVEKKEGVKRRAIGDPGQSTNSSRHSRSISMDSFMDKINFADDSPNLSPSPVIKAGQHSRNSSLDESAKTFDFELGNGEFSGPELKKIMANERLAEIASSDPKRAKRILANRQSAARSKERKMRYISELEHKVQTLQTEATTLSAQLTMLQRDSAGLANQNNELKFRLQAMEQQAHLRDALNEALTVEVRRLKIANRELAEGNSSANVAQQLPANPRLFPPPQQPSPPPGQLRHQSQPPRENPSPSKRETSHPIA</sequence>
<feature type="compositionally biased region" description="Pro residues" evidence="9">
    <location>
        <begin position="92"/>
        <end position="104"/>
    </location>
</feature>
<evidence type="ECO:0000256" key="4">
    <source>
        <dbReference type="ARBA" id="ARBA00023125"/>
    </source>
</evidence>
<feature type="region of interest" description="Disordered" evidence="9">
    <location>
        <begin position="543"/>
        <end position="597"/>
    </location>
</feature>
<dbReference type="GO" id="GO:0003677">
    <property type="term" value="F:DNA binding"/>
    <property type="evidence" value="ECO:0007669"/>
    <property type="project" value="UniProtKB-KW"/>
</dbReference>
<gene>
    <name evidence="11" type="ORF">SI8410_07010299</name>
</gene>
<dbReference type="InterPro" id="IPR044759">
    <property type="entry name" value="bZIP_RF2"/>
</dbReference>
<keyword evidence="6" id="KW-0539">Nucleus</keyword>
<evidence type="ECO:0000256" key="5">
    <source>
        <dbReference type="ARBA" id="ARBA00023163"/>
    </source>
</evidence>
<feature type="region of interest" description="Disordered" evidence="9">
    <location>
        <begin position="74"/>
        <end position="212"/>
    </location>
</feature>
<evidence type="ECO:0000256" key="6">
    <source>
        <dbReference type="ARBA" id="ARBA00023242"/>
    </source>
</evidence>
<organism evidence="11 12">
    <name type="scientific">Spirodela intermedia</name>
    <name type="common">Intermediate duckweed</name>
    <dbReference type="NCBI Taxonomy" id="51605"/>
    <lineage>
        <taxon>Eukaryota</taxon>
        <taxon>Viridiplantae</taxon>
        <taxon>Streptophyta</taxon>
        <taxon>Embryophyta</taxon>
        <taxon>Tracheophyta</taxon>
        <taxon>Spermatophyta</taxon>
        <taxon>Magnoliopsida</taxon>
        <taxon>Liliopsida</taxon>
        <taxon>Araceae</taxon>
        <taxon>Lemnoideae</taxon>
        <taxon>Spirodela</taxon>
    </lineage>
</organism>
<evidence type="ECO:0000313" key="12">
    <source>
        <dbReference type="Proteomes" id="UP000663760"/>
    </source>
</evidence>
<dbReference type="FunFam" id="1.20.5.170:FF:000009">
    <property type="entry name" value="probable transcription factor PosF21"/>
    <property type="match status" value="1"/>
</dbReference>
<name>A0A7I8KP94_SPIIN</name>
<feature type="region of interest" description="Disordered" evidence="9">
    <location>
        <begin position="240"/>
        <end position="285"/>
    </location>
</feature>
<keyword evidence="4" id="KW-0238">DNA-binding</keyword>
<evidence type="ECO:0000313" key="11">
    <source>
        <dbReference type="EMBL" id="CAA7399629.1"/>
    </source>
</evidence>
<dbReference type="CDD" id="cd14703">
    <property type="entry name" value="bZIP_plant_RF2"/>
    <property type="match status" value="1"/>
</dbReference>
<comment type="function">
    <text evidence="7">Transcription factor probably involved in vascular development and shoot tissue organization. Binds to the DNA sequence 5'-CCGAGTGTGCCCCTGG-3' present in the promoter region Box II of the phloem-specific rice tungro bacilliform virus (RTBV) promoter. May regulate tissue-specific expression of the RTBV promoter and virus replication.</text>
</comment>